<evidence type="ECO:0000259" key="3">
    <source>
        <dbReference type="Pfam" id="PF01266"/>
    </source>
</evidence>
<evidence type="ECO:0000256" key="2">
    <source>
        <dbReference type="SAM" id="Phobius"/>
    </source>
</evidence>
<dbReference type="PANTHER" id="PTHR13847">
    <property type="entry name" value="SARCOSINE DEHYDROGENASE-RELATED"/>
    <property type="match status" value="1"/>
</dbReference>
<protein>
    <submittedName>
        <fullName evidence="4">FAD-dependent oxidoreductase</fullName>
    </submittedName>
</protein>
<dbReference type="GO" id="GO:0005737">
    <property type="term" value="C:cytoplasm"/>
    <property type="evidence" value="ECO:0007669"/>
    <property type="project" value="TreeGrafter"/>
</dbReference>
<evidence type="ECO:0000313" key="5">
    <source>
        <dbReference type="Proteomes" id="UP000262210"/>
    </source>
</evidence>
<reference evidence="4 5" key="1">
    <citation type="journal article" date="2018" name="Nat. Biotechnol.">
        <title>A standardized bacterial taxonomy based on genome phylogeny substantially revises the tree of life.</title>
        <authorList>
            <person name="Parks D.H."/>
            <person name="Chuvochina M."/>
            <person name="Waite D.W."/>
            <person name="Rinke C."/>
            <person name="Skarshewski A."/>
            <person name="Chaumeil P.A."/>
            <person name="Hugenholtz P."/>
        </authorList>
    </citation>
    <scope>NUCLEOTIDE SEQUENCE [LARGE SCALE GENOMIC DNA]</scope>
    <source>
        <strain evidence="4">UBA11264</strain>
    </source>
</reference>
<keyword evidence="2" id="KW-0472">Membrane</keyword>
<keyword evidence="1" id="KW-0560">Oxidoreductase</keyword>
<dbReference type="InterPro" id="IPR036188">
    <property type="entry name" value="FAD/NAD-bd_sf"/>
</dbReference>
<organism evidence="4 5">
    <name type="scientific">Serratia grimesii</name>
    <dbReference type="NCBI Taxonomy" id="82995"/>
    <lineage>
        <taxon>Bacteria</taxon>
        <taxon>Pseudomonadati</taxon>
        <taxon>Pseudomonadota</taxon>
        <taxon>Gammaproteobacteria</taxon>
        <taxon>Enterobacterales</taxon>
        <taxon>Yersiniaceae</taxon>
        <taxon>Serratia</taxon>
    </lineage>
</organism>
<keyword evidence="2" id="KW-1133">Transmembrane helix</keyword>
<dbReference type="Proteomes" id="UP000262210">
    <property type="component" value="Unassembled WGS sequence"/>
</dbReference>
<feature type="transmembrane region" description="Helical" evidence="2">
    <location>
        <begin position="7"/>
        <end position="25"/>
    </location>
</feature>
<dbReference type="AlphaFoldDB" id="A0A9C7V8U1"/>
<dbReference type="Pfam" id="PF01266">
    <property type="entry name" value="DAO"/>
    <property type="match status" value="1"/>
</dbReference>
<comment type="caution">
    <text evidence="4">The sequence shown here is derived from an EMBL/GenBank/DDBJ whole genome shotgun (WGS) entry which is preliminary data.</text>
</comment>
<dbReference type="EMBL" id="DPSM01000022">
    <property type="protein sequence ID" value="HCK01652.1"/>
    <property type="molecule type" value="Genomic_DNA"/>
</dbReference>
<dbReference type="Gene3D" id="3.30.9.10">
    <property type="entry name" value="D-Amino Acid Oxidase, subunit A, domain 2"/>
    <property type="match status" value="1"/>
</dbReference>
<proteinExistence type="predicted"/>
<dbReference type="PANTHER" id="PTHR13847:SF289">
    <property type="entry name" value="GLYCINE OXIDASE"/>
    <property type="match status" value="1"/>
</dbReference>
<feature type="domain" description="FAD dependent oxidoreductase" evidence="3">
    <location>
        <begin position="9"/>
        <end position="325"/>
    </location>
</feature>
<evidence type="ECO:0000256" key="1">
    <source>
        <dbReference type="ARBA" id="ARBA00023002"/>
    </source>
</evidence>
<gene>
    <name evidence="4" type="ORF">DHV72_16770</name>
</gene>
<dbReference type="SUPFAM" id="SSF51905">
    <property type="entry name" value="FAD/NAD(P)-binding domain"/>
    <property type="match status" value="1"/>
</dbReference>
<accession>A0A9C7V8U1</accession>
<dbReference type="GO" id="GO:0016491">
    <property type="term" value="F:oxidoreductase activity"/>
    <property type="evidence" value="ECO:0007669"/>
    <property type="project" value="UniProtKB-KW"/>
</dbReference>
<dbReference type="InterPro" id="IPR006076">
    <property type="entry name" value="FAD-dep_OxRdtase"/>
</dbReference>
<sequence>MYSAEKHMIIVGAGIVGASIAFHLATRGVKVTVIDQSEPASGATGSSFGWIHTTVSDDAPDILLRRASVEDWHRLEQEVPELSVHWGGALSYGDALSGQQDKEKILKQSDISQLEPAMNAPPLWAYYAKQDGAVDPEDATRVLLNKARSLGATVKTQTPVTGFIKTGSQITGIQTPREVVNADSVILACGTGISPLLTTIGISLPVMASPAILLRYGISERVVNTLISGNDIEVRHARNGDILAAEDYPATGSTEDVALETLAAIKQSLKGTESVHLLRQSVGQRPMLHDGYPVMGFVGGVTGVYVAVMHPAVTCAATVGRMVSEELISVKNLAIPEIYRPTRFKI</sequence>
<evidence type="ECO:0000313" key="4">
    <source>
        <dbReference type="EMBL" id="HCK01652.1"/>
    </source>
</evidence>
<dbReference type="Gene3D" id="3.50.50.60">
    <property type="entry name" value="FAD/NAD(P)-binding domain"/>
    <property type="match status" value="1"/>
</dbReference>
<keyword evidence="2" id="KW-0812">Transmembrane</keyword>
<name>A0A9C7V8U1_9GAMM</name>
<dbReference type="RefSeq" id="WP_278431570.1">
    <property type="nucleotide sequence ID" value="NZ_DPSM01000022.1"/>
</dbReference>